<feature type="domain" description="N-acetyltransferase" evidence="3">
    <location>
        <begin position="145"/>
        <end position="296"/>
    </location>
</feature>
<evidence type="ECO:0000256" key="2">
    <source>
        <dbReference type="SAM" id="SignalP"/>
    </source>
</evidence>
<dbReference type="Pfam" id="PF00583">
    <property type="entry name" value="Acetyltransf_1"/>
    <property type="match status" value="1"/>
</dbReference>
<dbReference type="GO" id="GO:0016747">
    <property type="term" value="F:acyltransferase activity, transferring groups other than amino-acyl groups"/>
    <property type="evidence" value="ECO:0007669"/>
    <property type="project" value="InterPro"/>
</dbReference>
<dbReference type="Gene3D" id="3.40.630.30">
    <property type="match status" value="1"/>
</dbReference>
<dbReference type="InterPro" id="IPR016181">
    <property type="entry name" value="Acyl_CoA_acyltransferase"/>
</dbReference>
<proteinExistence type="predicted"/>
<dbReference type="eggNOG" id="ENOG502QTIQ">
    <property type="taxonomic scope" value="Eukaryota"/>
</dbReference>
<organism evidence="4">
    <name type="scientific">Oryza barthii</name>
    <dbReference type="NCBI Taxonomy" id="65489"/>
    <lineage>
        <taxon>Eukaryota</taxon>
        <taxon>Viridiplantae</taxon>
        <taxon>Streptophyta</taxon>
        <taxon>Embryophyta</taxon>
        <taxon>Tracheophyta</taxon>
        <taxon>Spermatophyta</taxon>
        <taxon>Magnoliopsida</taxon>
        <taxon>Liliopsida</taxon>
        <taxon>Poales</taxon>
        <taxon>Poaceae</taxon>
        <taxon>BOP clade</taxon>
        <taxon>Oryzoideae</taxon>
        <taxon>Oryzeae</taxon>
        <taxon>Oryzinae</taxon>
        <taxon>Oryza</taxon>
    </lineage>
</organism>
<keyword evidence="2" id="KW-0732">Signal</keyword>
<dbReference type="EnsemblPlants" id="OBART04G15370.1">
    <property type="protein sequence ID" value="OBART04G15370.1"/>
    <property type="gene ID" value="OBART04G15370"/>
</dbReference>
<sequence length="316" mass="34482">MAAASAAFLLLLPAVSPAAPTHPRLLFSCPPCRSRPRHRARLAASRSSSDGEGDGGIVTGPAGGGGGVFLSPRALSQRDELAAFRYAHSFPHGRLTVRALTPAGDDDESDALVRLLASSFAENVRWAPAQRYEQLLAFVIRRYLFERRGLAPHAAVLVGYYRPAATGDGDEEEGEGNEDDDDYGEMACTAEVSLDAVGAPGAPPTPTPPLDFPYICNMTVKTSLRRRGIGKQLLKACEDLIIKMDAKRHVYLHCRIIDQVPFNMYRKAGYNIVQTDSILVWLSLQKRKHLMSKELLQTSVSSRSTAKDFDDNKLTS</sequence>
<accession>A0A0D3FWT3</accession>
<dbReference type="HOGENOM" id="CLU_072195_1_0_1"/>
<feature type="chain" id="PRO_5002272029" description="N-acetyltransferase domain-containing protein" evidence="2">
    <location>
        <begin position="19"/>
        <end position="316"/>
    </location>
</feature>
<name>A0A0D3FWT3_9ORYZ</name>
<dbReference type="Gramene" id="OBART04G15370.1">
    <property type="protein sequence ID" value="OBART04G15370.1"/>
    <property type="gene ID" value="OBART04G15370"/>
</dbReference>
<protein>
    <recommendedName>
        <fullName evidence="3">N-acetyltransferase domain-containing protein</fullName>
    </recommendedName>
</protein>
<dbReference type="PANTHER" id="PTHR47489">
    <property type="entry name" value="ACYL-COA N-ACYLTRANSFERASES (NAT) SUPERFAMILY PROTEIN"/>
    <property type="match status" value="1"/>
</dbReference>
<dbReference type="PANTHER" id="PTHR47489:SF2">
    <property type="entry name" value="GCN5-RELATED N-ACETYLTRANSFERASE 5, CHLOROPLASTIC"/>
    <property type="match status" value="1"/>
</dbReference>
<feature type="region of interest" description="Disordered" evidence="1">
    <location>
        <begin position="26"/>
        <end position="64"/>
    </location>
</feature>
<reference evidence="4" key="2">
    <citation type="submission" date="2015-03" db="UniProtKB">
        <authorList>
            <consortium name="EnsemblPlants"/>
        </authorList>
    </citation>
    <scope>IDENTIFICATION</scope>
</reference>
<evidence type="ECO:0000313" key="5">
    <source>
        <dbReference type="Proteomes" id="UP000026960"/>
    </source>
</evidence>
<feature type="compositionally biased region" description="Gly residues" evidence="1">
    <location>
        <begin position="54"/>
        <end position="64"/>
    </location>
</feature>
<evidence type="ECO:0000313" key="4">
    <source>
        <dbReference type="EnsemblPlants" id="OBART04G15370.1"/>
    </source>
</evidence>
<dbReference type="PaxDb" id="65489-OBART04G15370.1"/>
<evidence type="ECO:0000256" key="1">
    <source>
        <dbReference type="SAM" id="MobiDB-lite"/>
    </source>
</evidence>
<keyword evidence="5" id="KW-1185">Reference proteome</keyword>
<dbReference type="InterPro" id="IPR000182">
    <property type="entry name" value="GNAT_dom"/>
</dbReference>
<evidence type="ECO:0000259" key="3">
    <source>
        <dbReference type="PROSITE" id="PS51186"/>
    </source>
</evidence>
<feature type="signal peptide" evidence="2">
    <location>
        <begin position="1"/>
        <end position="18"/>
    </location>
</feature>
<dbReference type="Proteomes" id="UP000026960">
    <property type="component" value="Chromosome 4"/>
</dbReference>
<dbReference type="PROSITE" id="PS51186">
    <property type="entry name" value="GNAT"/>
    <property type="match status" value="1"/>
</dbReference>
<dbReference type="AlphaFoldDB" id="A0A0D3FWT3"/>
<reference evidence="4" key="1">
    <citation type="journal article" date="2009" name="Rice">
        <title>De Novo Next Generation Sequencing of Plant Genomes.</title>
        <authorList>
            <person name="Rounsley S."/>
            <person name="Marri P.R."/>
            <person name="Yu Y."/>
            <person name="He R."/>
            <person name="Sisneros N."/>
            <person name="Goicoechea J.L."/>
            <person name="Lee S.J."/>
            <person name="Angelova A."/>
            <person name="Kudrna D."/>
            <person name="Luo M."/>
            <person name="Affourtit J."/>
            <person name="Desany B."/>
            <person name="Knight J."/>
            <person name="Niazi F."/>
            <person name="Egholm M."/>
            <person name="Wing R.A."/>
        </authorList>
    </citation>
    <scope>NUCLEOTIDE SEQUENCE [LARGE SCALE GENOMIC DNA]</scope>
    <source>
        <strain evidence="4">cv. IRGC 105608</strain>
    </source>
</reference>
<dbReference type="STRING" id="65489.A0A0D3FWT3"/>
<dbReference type="CDD" id="cd04301">
    <property type="entry name" value="NAT_SF"/>
    <property type="match status" value="1"/>
</dbReference>
<dbReference type="SUPFAM" id="SSF55729">
    <property type="entry name" value="Acyl-CoA N-acyltransferases (Nat)"/>
    <property type="match status" value="1"/>
</dbReference>